<dbReference type="EMBL" id="PPXF01000012">
    <property type="protein sequence ID" value="POH71108.1"/>
    <property type="molecule type" value="Genomic_DNA"/>
</dbReference>
<dbReference type="Pfam" id="PF13432">
    <property type="entry name" value="TPR_16"/>
    <property type="match status" value="2"/>
</dbReference>
<proteinExistence type="predicted"/>
<evidence type="ECO:0008006" key="3">
    <source>
        <dbReference type="Google" id="ProtNLM"/>
    </source>
</evidence>
<dbReference type="SUPFAM" id="SSF81901">
    <property type="entry name" value="HCP-like"/>
    <property type="match status" value="2"/>
</dbReference>
<dbReference type="Gene3D" id="1.25.40.10">
    <property type="entry name" value="Tetratricopeptide repeat domain"/>
    <property type="match status" value="2"/>
</dbReference>
<dbReference type="RefSeq" id="WP_103429899.1">
    <property type="nucleotide sequence ID" value="NZ_PPXF01000012.1"/>
</dbReference>
<evidence type="ECO:0000313" key="2">
    <source>
        <dbReference type="Proteomes" id="UP000237104"/>
    </source>
</evidence>
<gene>
    <name evidence="1" type="ORF">C3B59_02510</name>
</gene>
<sequence length="282" mass="30388">MSPIDITKLIDEGCSLAESGDHSAAIELFREAISLGEAWVGLNLGNSLLAVGDVDAALEAFAAAWASGYDPAGFNLARQLEAQGDLDEARGIYRSLIQNGYAKAMIQEADFLREEGDYRGFIELIKTAMDDPSPTGDLAAGILGNEQWSGRGTVEALLRRGAGAYPSARADLGALLIADERLDEGISILQQGANLDETESILPLANWHAEKGDFDVARGLYRQGFALGDAHAAFNLGAMLWANDRRKSARKWIRRAADAGDLRAKAWIDGEVERKKKDPGNQ</sequence>
<evidence type="ECO:0000313" key="1">
    <source>
        <dbReference type="EMBL" id="POH71108.1"/>
    </source>
</evidence>
<dbReference type="InterPro" id="IPR011990">
    <property type="entry name" value="TPR-like_helical_dom_sf"/>
</dbReference>
<dbReference type="OrthoDB" id="5181078at2"/>
<comment type="caution">
    <text evidence="1">The sequence shown here is derived from an EMBL/GenBank/DDBJ whole genome shotgun (WGS) entry which is preliminary data.</text>
</comment>
<dbReference type="Proteomes" id="UP000237104">
    <property type="component" value="Unassembled WGS sequence"/>
</dbReference>
<name>A0A2S3ZPF2_9MICO</name>
<accession>A0A2S3ZPF2</accession>
<protein>
    <recommendedName>
        <fullName evidence="3">Tetratricopeptide repeat protein</fullName>
    </recommendedName>
</protein>
<dbReference type="AlphaFoldDB" id="A0A2S3ZPF2"/>
<reference evidence="1 2" key="1">
    <citation type="submission" date="2018-01" db="EMBL/GenBank/DDBJ databases">
        <title>Cryobacterium sp. nov., from glaciers in China.</title>
        <authorList>
            <person name="Liu Q."/>
            <person name="Xin Y.-H."/>
        </authorList>
    </citation>
    <scope>NUCLEOTIDE SEQUENCE [LARGE SCALE GENOMIC DNA]</scope>
    <source>
        <strain evidence="1 2">TMB1-8</strain>
    </source>
</reference>
<organism evidence="1 2">
    <name type="scientific">Cryobacterium zongtaii</name>
    <dbReference type="NCBI Taxonomy" id="1259217"/>
    <lineage>
        <taxon>Bacteria</taxon>
        <taxon>Bacillati</taxon>
        <taxon>Actinomycetota</taxon>
        <taxon>Actinomycetes</taxon>
        <taxon>Micrococcales</taxon>
        <taxon>Microbacteriaceae</taxon>
        <taxon>Cryobacterium</taxon>
    </lineage>
</organism>